<dbReference type="SUPFAM" id="SSF48498">
    <property type="entry name" value="Tetracyclin repressor-like, C-terminal domain"/>
    <property type="match status" value="1"/>
</dbReference>
<dbReference type="Gene3D" id="1.10.357.10">
    <property type="entry name" value="Tetracycline Repressor, domain 2"/>
    <property type="match status" value="1"/>
</dbReference>
<dbReference type="GO" id="GO:0000976">
    <property type="term" value="F:transcription cis-regulatory region binding"/>
    <property type="evidence" value="ECO:0007669"/>
    <property type="project" value="TreeGrafter"/>
</dbReference>
<dbReference type="EMBL" id="JAZBJZ010000001">
    <property type="protein sequence ID" value="MEE3715129.1"/>
    <property type="molecule type" value="Genomic_DNA"/>
</dbReference>
<feature type="DNA-binding region" description="H-T-H motif" evidence="4">
    <location>
        <begin position="32"/>
        <end position="51"/>
    </location>
</feature>
<proteinExistence type="predicted"/>
<keyword evidence="3" id="KW-0804">Transcription</keyword>
<name>A0AAW9PUA5_9CYAN</name>
<evidence type="ECO:0000256" key="1">
    <source>
        <dbReference type="ARBA" id="ARBA00023015"/>
    </source>
</evidence>
<evidence type="ECO:0000256" key="2">
    <source>
        <dbReference type="ARBA" id="ARBA00023125"/>
    </source>
</evidence>
<dbReference type="Proteomes" id="UP001333818">
    <property type="component" value="Unassembled WGS sequence"/>
</dbReference>
<dbReference type="SUPFAM" id="SSF46689">
    <property type="entry name" value="Homeodomain-like"/>
    <property type="match status" value="1"/>
</dbReference>
<evidence type="ECO:0000313" key="7">
    <source>
        <dbReference type="Proteomes" id="UP001333818"/>
    </source>
</evidence>
<dbReference type="GO" id="GO:0003700">
    <property type="term" value="F:DNA-binding transcription factor activity"/>
    <property type="evidence" value="ECO:0007669"/>
    <property type="project" value="TreeGrafter"/>
</dbReference>
<dbReference type="Pfam" id="PF00440">
    <property type="entry name" value="TetR_N"/>
    <property type="match status" value="1"/>
</dbReference>
<comment type="caution">
    <text evidence="6">The sequence shown here is derived from an EMBL/GenBank/DDBJ whole genome shotgun (WGS) entry which is preliminary data.</text>
</comment>
<dbReference type="InterPro" id="IPR009057">
    <property type="entry name" value="Homeodomain-like_sf"/>
</dbReference>
<evidence type="ECO:0000256" key="3">
    <source>
        <dbReference type="ARBA" id="ARBA00023163"/>
    </source>
</evidence>
<accession>A0AAW9PUA5</accession>
<dbReference type="Pfam" id="PF16859">
    <property type="entry name" value="TetR_C_11"/>
    <property type="match status" value="1"/>
</dbReference>
<keyword evidence="2 4" id="KW-0238">DNA-binding</keyword>
<reference evidence="6" key="1">
    <citation type="submission" date="2024-01" db="EMBL/GenBank/DDBJ databases">
        <title>Bank of Algae and Cyanobacteria of the Azores (BACA) strain genomes.</title>
        <authorList>
            <person name="Luz R."/>
            <person name="Cordeiro R."/>
            <person name="Fonseca A."/>
            <person name="Goncalves V."/>
        </authorList>
    </citation>
    <scope>NUCLEOTIDE SEQUENCE</scope>
    <source>
        <strain evidence="6">BACA0141</strain>
    </source>
</reference>
<feature type="domain" description="HTH tetR-type" evidence="5">
    <location>
        <begin position="9"/>
        <end position="69"/>
    </location>
</feature>
<gene>
    <name evidence="6" type="ORF">V2H45_00055</name>
</gene>
<dbReference type="PANTHER" id="PTHR30055">
    <property type="entry name" value="HTH-TYPE TRANSCRIPTIONAL REGULATOR RUTR"/>
    <property type="match status" value="1"/>
</dbReference>
<dbReference type="InterPro" id="IPR011075">
    <property type="entry name" value="TetR_C"/>
</dbReference>
<evidence type="ECO:0000313" key="6">
    <source>
        <dbReference type="EMBL" id="MEE3715129.1"/>
    </source>
</evidence>
<dbReference type="RefSeq" id="WP_330481551.1">
    <property type="nucleotide sequence ID" value="NZ_JAZBJZ010000001.1"/>
</dbReference>
<protein>
    <submittedName>
        <fullName evidence="6">TetR/AcrR family transcriptional regulator</fullName>
    </submittedName>
</protein>
<dbReference type="PROSITE" id="PS50977">
    <property type="entry name" value="HTH_TETR_2"/>
    <property type="match status" value="1"/>
</dbReference>
<evidence type="ECO:0000259" key="5">
    <source>
        <dbReference type="PROSITE" id="PS50977"/>
    </source>
</evidence>
<dbReference type="InterPro" id="IPR036271">
    <property type="entry name" value="Tet_transcr_reg_TetR-rel_C_sf"/>
</dbReference>
<dbReference type="PRINTS" id="PR00455">
    <property type="entry name" value="HTHTETR"/>
</dbReference>
<dbReference type="InterPro" id="IPR001647">
    <property type="entry name" value="HTH_TetR"/>
</dbReference>
<keyword evidence="7" id="KW-1185">Reference proteome</keyword>
<dbReference type="InterPro" id="IPR050109">
    <property type="entry name" value="HTH-type_TetR-like_transc_reg"/>
</dbReference>
<evidence type="ECO:0000256" key="4">
    <source>
        <dbReference type="PROSITE-ProRule" id="PRU00335"/>
    </source>
</evidence>
<dbReference type="Gene3D" id="1.10.10.60">
    <property type="entry name" value="Homeodomain-like"/>
    <property type="match status" value="1"/>
</dbReference>
<organism evidence="6 7">
    <name type="scientific">Tumidithrix elongata BACA0141</name>
    <dbReference type="NCBI Taxonomy" id="2716417"/>
    <lineage>
        <taxon>Bacteria</taxon>
        <taxon>Bacillati</taxon>
        <taxon>Cyanobacteriota</taxon>
        <taxon>Cyanophyceae</taxon>
        <taxon>Pseudanabaenales</taxon>
        <taxon>Pseudanabaenaceae</taxon>
        <taxon>Tumidithrix</taxon>
        <taxon>Tumidithrix elongata</taxon>
    </lineage>
</organism>
<dbReference type="AlphaFoldDB" id="A0AAW9PUA5"/>
<sequence length="213" mass="23812">MNSSKHSPAKTRDRVLKTAVEVFATEGIAGATTREIARQAGVNELTIFRHFQSKELLLKAVVEYITALQAEALNNQDEWTQDLRLDLLHYAQIYSNHLEQHEALVRMFIGEAKRHPEEALRVTQEAMMPLREKLIAYLRNGVEKGSVRSDLDLALAIDAFTGMLLSGMLRQHISPIPRGYSRDRYIEGCVDLFVGGISPCVANSDPCSSQSTT</sequence>
<dbReference type="PANTHER" id="PTHR30055:SF223">
    <property type="entry name" value="HTH-TYPE TRANSCRIPTIONAL REGULATOR UIDR"/>
    <property type="match status" value="1"/>
</dbReference>
<keyword evidence="1" id="KW-0805">Transcription regulation</keyword>